<name>A0ABT3TI98_9GAMM</name>
<evidence type="ECO:0000313" key="1">
    <source>
        <dbReference type="EMBL" id="MCX2982011.1"/>
    </source>
</evidence>
<dbReference type="InterPro" id="IPR029069">
    <property type="entry name" value="HotDog_dom_sf"/>
</dbReference>
<dbReference type="Proteomes" id="UP001143362">
    <property type="component" value="Unassembled WGS sequence"/>
</dbReference>
<protein>
    <recommendedName>
        <fullName evidence="3">MaoC-like domain-containing protein</fullName>
    </recommendedName>
</protein>
<accession>A0ABT3TI98</accession>
<comment type="caution">
    <text evidence="1">The sequence shown here is derived from an EMBL/GenBank/DDBJ whole genome shotgun (WGS) entry which is preliminary data.</text>
</comment>
<evidence type="ECO:0008006" key="3">
    <source>
        <dbReference type="Google" id="ProtNLM"/>
    </source>
</evidence>
<proteinExistence type="predicted"/>
<dbReference type="SUPFAM" id="SSF54637">
    <property type="entry name" value="Thioesterase/thiol ester dehydrase-isomerase"/>
    <property type="match status" value="2"/>
</dbReference>
<dbReference type="EMBL" id="SHNN01000002">
    <property type="protein sequence ID" value="MCX2982011.1"/>
    <property type="molecule type" value="Genomic_DNA"/>
</dbReference>
<evidence type="ECO:0000313" key="2">
    <source>
        <dbReference type="Proteomes" id="UP001143362"/>
    </source>
</evidence>
<dbReference type="Gene3D" id="3.10.129.10">
    <property type="entry name" value="Hotdog Thioesterase"/>
    <property type="match status" value="2"/>
</dbReference>
<reference evidence="1" key="1">
    <citation type="submission" date="2019-02" db="EMBL/GenBank/DDBJ databases">
        <authorList>
            <person name="Li S.-H."/>
        </authorList>
    </citation>
    <scope>NUCLEOTIDE SEQUENCE</scope>
    <source>
        <strain evidence="1">IMCC14734</strain>
    </source>
</reference>
<gene>
    <name evidence="1" type="ORF">EYC98_14200</name>
</gene>
<keyword evidence="2" id="KW-1185">Reference proteome</keyword>
<organism evidence="1 2">
    <name type="scientific">Candidatus Litorirhabdus singularis</name>
    <dbReference type="NCBI Taxonomy" id="2518993"/>
    <lineage>
        <taxon>Bacteria</taxon>
        <taxon>Pseudomonadati</taxon>
        <taxon>Pseudomonadota</taxon>
        <taxon>Gammaproteobacteria</taxon>
        <taxon>Cellvibrionales</taxon>
        <taxon>Halieaceae</taxon>
        <taxon>Candidatus Litorirhabdus</taxon>
    </lineage>
</organism>
<dbReference type="RefSeq" id="WP_279246005.1">
    <property type="nucleotide sequence ID" value="NZ_SHNN01000002.1"/>
</dbReference>
<sequence>MTKPCNWKGTAFNTSPQSANEIHSDAMARSYGFRGGLVPGVTVSAYLTHPAVAAWGLDWLEHGGAKVSILNPTYDGDSFAVALDNVTDSGYQATLTDAGGTVTASAEVYRDHQRPAPILRGDTLLQPDSTAPTAIPATMYEMRKHGMSALAINWRAGVEMESYLKNAAAMAPSHAPTSTGPGFANTAFLLGLSNWVLADNVSMNPWIHMQTQSWNYAAVKPNTRLTVECTITDLFSRKGHEFVDVEVNAFNADNSQPVITIMLRAIYRVRAAAN</sequence>